<gene>
    <name evidence="1" type="ORF">AB7878_18270</name>
</gene>
<name>A0ABV4AXJ3_9GAMM</name>
<proteinExistence type="predicted"/>
<keyword evidence="2" id="KW-1185">Reference proteome</keyword>
<dbReference type="EMBL" id="JBGBPY010000002">
    <property type="protein sequence ID" value="MEY2184358.1"/>
    <property type="molecule type" value="Genomic_DNA"/>
</dbReference>
<dbReference type="Proteomes" id="UP001562159">
    <property type="component" value="Unassembled WGS sequence"/>
</dbReference>
<sequence>MSIAETLANKPMWQIEATARNVTNNRSSEFSSSKSFRFSDGSFIEVDRWGHRQVFLANGWNVTQETRL</sequence>
<accession>A0ABV4AXJ3</accession>
<protein>
    <submittedName>
        <fullName evidence="1">Uncharacterized protein</fullName>
    </submittedName>
</protein>
<evidence type="ECO:0000313" key="1">
    <source>
        <dbReference type="EMBL" id="MEY2184358.1"/>
    </source>
</evidence>
<reference evidence="1 2" key="1">
    <citation type="submission" date="2024-07" db="EMBL/GenBank/DDBJ databases">
        <title>Molecular mechanisms and environmental adaptations of flagellar loss and biofilm growth of Rhodanobacter under environmental stress.</title>
        <authorList>
            <person name="Chen M."/>
        </authorList>
    </citation>
    <scope>NUCLEOTIDE SEQUENCE [LARGE SCALE GENOMIC DNA]</scope>
    <source>
        <strain evidence="1 2">RS22</strain>
    </source>
</reference>
<comment type="caution">
    <text evidence="1">The sequence shown here is derived from an EMBL/GenBank/DDBJ whole genome shotgun (WGS) entry which is preliminary data.</text>
</comment>
<evidence type="ECO:0000313" key="2">
    <source>
        <dbReference type="Proteomes" id="UP001562159"/>
    </source>
</evidence>
<organism evidence="1 2">
    <name type="scientific">Rhodanobacter humi</name>
    <dbReference type="NCBI Taxonomy" id="1888173"/>
    <lineage>
        <taxon>Bacteria</taxon>
        <taxon>Pseudomonadati</taxon>
        <taxon>Pseudomonadota</taxon>
        <taxon>Gammaproteobacteria</taxon>
        <taxon>Lysobacterales</taxon>
        <taxon>Rhodanobacteraceae</taxon>
        <taxon>Rhodanobacter</taxon>
    </lineage>
</organism>